<dbReference type="AlphaFoldDB" id="A0A8T2NMK6"/>
<proteinExistence type="predicted"/>
<comment type="caution">
    <text evidence="1">The sequence shown here is derived from an EMBL/GenBank/DDBJ whole genome shotgun (WGS) entry which is preliminary data.</text>
</comment>
<keyword evidence="2" id="KW-1185">Reference proteome</keyword>
<reference evidence="1" key="1">
    <citation type="thesis" date="2021" institute="BYU ScholarsArchive" country="Provo, UT, USA">
        <title>Applications of and Algorithms for Genome Assembly and Genomic Analyses with an Emphasis on Marine Teleosts.</title>
        <authorList>
            <person name="Pickett B.D."/>
        </authorList>
    </citation>
    <scope>NUCLEOTIDE SEQUENCE</scope>
    <source>
        <strain evidence="1">HI-2016</strain>
    </source>
</reference>
<gene>
    <name evidence="1" type="ORF">JZ751_025302</name>
</gene>
<evidence type="ECO:0000313" key="1">
    <source>
        <dbReference type="EMBL" id="KAG9338862.1"/>
    </source>
</evidence>
<evidence type="ECO:0000313" key="2">
    <source>
        <dbReference type="Proteomes" id="UP000824540"/>
    </source>
</evidence>
<accession>A0A8T2NMK6</accession>
<dbReference type="Proteomes" id="UP000824540">
    <property type="component" value="Unassembled WGS sequence"/>
</dbReference>
<dbReference type="EMBL" id="JAFBMS010000061">
    <property type="protein sequence ID" value="KAG9338862.1"/>
    <property type="molecule type" value="Genomic_DNA"/>
</dbReference>
<name>A0A8T2NMK6_9TELE</name>
<organism evidence="1 2">
    <name type="scientific">Albula glossodonta</name>
    <name type="common">roundjaw bonefish</name>
    <dbReference type="NCBI Taxonomy" id="121402"/>
    <lineage>
        <taxon>Eukaryota</taxon>
        <taxon>Metazoa</taxon>
        <taxon>Chordata</taxon>
        <taxon>Craniata</taxon>
        <taxon>Vertebrata</taxon>
        <taxon>Euteleostomi</taxon>
        <taxon>Actinopterygii</taxon>
        <taxon>Neopterygii</taxon>
        <taxon>Teleostei</taxon>
        <taxon>Albuliformes</taxon>
        <taxon>Albulidae</taxon>
        <taxon>Albula</taxon>
    </lineage>
</organism>
<protein>
    <submittedName>
        <fullName evidence="1">Uncharacterized protein</fullName>
    </submittedName>
</protein>
<sequence length="100" mass="11369">MLSTAHPSGSPGHLFKTFPTFLAPSRLVLFPVSCPKPAKIYSYSNSFLVPVYLYEMAFCEKKKTKTGICIFYYSLCKYINAVCKDKSILFYSKVLNIETM</sequence>